<protein>
    <recommendedName>
        <fullName evidence="4">Secreted protein</fullName>
    </recommendedName>
</protein>
<sequence length="89" mass="9702">MKTKFLLPVLAVVFATGMSFATANLNADPDNDYIERDGWEMIPEVTSCTPTEQACFGLSQSDGLVYRIYDTPDVNDPKEGNGTVQAVIP</sequence>
<keyword evidence="1" id="KW-0732">Signal</keyword>
<organism evidence="2 3">
    <name type="scientific">Flagellimonas aurea</name>
    <dbReference type="NCBI Taxonomy" id="2915619"/>
    <lineage>
        <taxon>Bacteria</taxon>
        <taxon>Pseudomonadati</taxon>
        <taxon>Bacteroidota</taxon>
        <taxon>Flavobacteriia</taxon>
        <taxon>Flavobacteriales</taxon>
        <taxon>Flavobacteriaceae</taxon>
        <taxon>Flagellimonas</taxon>
    </lineage>
</organism>
<feature type="chain" id="PRO_5047329501" description="Secreted protein" evidence="1">
    <location>
        <begin position="22"/>
        <end position="89"/>
    </location>
</feature>
<dbReference type="EMBL" id="JAFLNL010000003">
    <property type="protein sequence ID" value="MBO0353533.1"/>
    <property type="molecule type" value="Genomic_DNA"/>
</dbReference>
<evidence type="ECO:0008006" key="4">
    <source>
        <dbReference type="Google" id="ProtNLM"/>
    </source>
</evidence>
<dbReference type="Proteomes" id="UP000664044">
    <property type="component" value="Unassembled WGS sequence"/>
</dbReference>
<proteinExistence type="predicted"/>
<evidence type="ECO:0000313" key="3">
    <source>
        <dbReference type="Proteomes" id="UP000664044"/>
    </source>
</evidence>
<gene>
    <name evidence="2" type="ORF">J0656_05840</name>
</gene>
<feature type="signal peptide" evidence="1">
    <location>
        <begin position="1"/>
        <end position="21"/>
    </location>
</feature>
<dbReference type="RefSeq" id="WP_207032249.1">
    <property type="nucleotide sequence ID" value="NZ_JAFLNL010000003.1"/>
</dbReference>
<dbReference type="Pfam" id="PF20130">
    <property type="entry name" value="DUF6520"/>
    <property type="match status" value="1"/>
</dbReference>
<name>A0ABS3G2H9_9FLAO</name>
<accession>A0ABS3G2H9</accession>
<comment type="caution">
    <text evidence="2">The sequence shown here is derived from an EMBL/GenBank/DDBJ whole genome shotgun (WGS) entry which is preliminary data.</text>
</comment>
<evidence type="ECO:0000256" key="1">
    <source>
        <dbReference type="SAM" id="SignalP"/>
    </source>
</evidence>
<keyword evidence="3" id="KW-1185">Reference proteome</keyword>
<reference evidence="2 3" key="1">
    <citation type="submission" date="2021-03" db="EMBL/GenBank/DDBJ databases">
        <title>Muricauda lutimaris sp. nov. and Muricauda ruestringensis sp. nov, two marine members of the Flavobacteriaceae isolated from deep sea sediments of Western Pacific.</title>
        <authorList>
            <person name="Zhao S."/>
            <person name="Liu R."/>
        </authorList>
    </citation>
    <scope>NUCLEOTIDE SEQUENCE [LARGE SCALE GENOMIC DNA]</scope>
    <source>
        <strain evidence="2 3">BC31-1-A7</strain>
    </source>
</reference>
<dbReference type="InterPro" id="IPR045391">
    <property type="entry name" value="DUF6520"/>
</dbReference>
<evidence type="ECO:0000313" key="2">
    <source>
        <dbReference type="EMBL" id="MBO0353533.1"/>
    </source>
</evidence>